<name>A0A7R9YQJ4_DIALT</name>
<evidence type="ECO:0000313" key="3">
    <source>
        <dbReference type="EMBL" id="KAG8467978.1"/>
    </source>
</evidence>
<sequence length="320" mass="35798">MALPAMYGAPDPRDVFGYGAQPPDPKWPNGAKVALSLVLNYEEGAESCLLHGDGESEKLLSEIVGAAALTGQRSANMESLYDYGARAGFWRLHRLITSRRMPCTVFACGMALERNPEAARAMVAANWEVASHGYRWIDYQEVDEATEREHIAKTIAVHDAIIGKKPVGMYQGKPNVNTRRLVLEHDCFLYDCDSYADDLPYWSFESGRPHLIVPYTLSENDMRFAIPNGFSHGDEFFAYLRDSLDYLVEEGRQGAPKMMSVGLHCRLVGRPGRAHGLAKFLAHVEALKSEVWVATREDIARHWYKHHWPAGHGSPPAHAF</sequence>
<dbReference type="PROSITE" id="PS51677">
    <property type="entry name" value="NODB"/>
    <property type="match status" value="1"/>
</dbReference>
<dbReference type="PANTHER" id="PTHR43123:SF1">
    <property type="entry name" value="POLYSACCHARIDE DEACETYLASE-RELATED"/>
    <property type="match status" value="1"/>
</dbReference>
<dbReference type="OMA" id="DLPYWEP"/>
<organism evidence="2">
    <name type="scientific">Diacronema lutheri</name>
    <name type="common">Unicellular marine alga</name>
    <name type="synonym">Monochrysis lutheri</name>
    <dbReference type="NCBI Taxonomy" id="2081491"/>
    <lineage>
        <taxon>Eukaryota</taxon>
        <taxon>Haptista</taxon>
        <taxon>Haptophyta</taxon>
        <taxon>Pavlovophyceae</taxon>
        <taxon>Pavlovales</taxon>
        <taxon>Pavlovaceae</taxon>
        <taxon>Diacronema</taxon>
    </lineage>
</organism>
<dbReference type="GO" id="GO:0005975">
    <property type="term" value="P:carbohydrate metabolic process"/>
    <property type="evidence" value="ECO:0007669"/>
    <property type="project" value="InterPro"/>
</dbReference>
<reference evidence="3" key="2">
    <citation type="submission" date="2021-05" db="EMBL/GenBank/DDBJ databases">
        <title>The genome of the haptophyte Pavlova lutheri (Diacronema luteri, Pavlovales) - a model for lipid biosynthesis in eukaryotic algae.</title>
        <authorList>
            <person name="Hulatt C.J."/>
            <person name="Posewitz M.C."/>
        </authorList>
    </citation>
    <scope>NUCLEOTIDE SEQUENCE</scope>
    <source>
        <strain evidence="3">NIVA-4/92</strain>
    </source>
</reference>
<evidence type="ECO:0000313" key="2">
    <source>
        <dbReference type="EMBL" id="CAD8279673.1"/>
    </source>
</evidence>
<dbReference type="PANTHER" id="PTHR43123">
    <property type="entry name" value="POLYSACCHARIDE DEACETYLASE-RELATED"/>
    <property type="match status" value="1"/>
</dbReference>
<dbReference type="InterPro" id="IPR011330">
    <property type="entry name" value="Glyco_hydro/deAcase_b/a-brl"/>
</dbReference>
<protein>
    <recommendedName>
        <fullName evidence="1">NodB homology domain-containing protein</fullName>
    </recommendedName>
</protein>
<dbReference type="EMBL" id="HBEB01021476">
    <property type="protein sequence ID" value="CAD8279673.1"/>
    <property type="molecule type" value="Transcribed_RNA"/>
</dbReference>
<feature type="domain" description="NodB homology" evidence="1">
    <location>
        <begin position="75"/>
        <end position="296"/>
    </location>
</feature>
<proteinExistence type="predicted"/>
<gene>
    <name evidence="3" type="ORF">KFE25_007030</name>
    <name evidence="2" type="ORF">PLUT1463_LOCUS13993</name>
</gene>
<dbReference type="Pfam" id="PF01522">
    <property type="entry name" value="Polysacc_deac_1"/>
    <property type="match status" value="1"/>
</dbReference>
<accession>A0A7R9YQJ4</accession>
<dbReference type="NCBIfam" id="TIGR03212">
    <property type="entry name" value="uraD_N-term-dom"/>
    <property type="match status" value="1"/>
</dbReference>
<dbReference type="CDD" id="cd10977">
    <property type="entry name" value="CE4_PuuE_SpCDA1"/>
    <property type="match status" value="1"/>
</dbReference>
<dbReference type="SUPFAM" id="SSF88713">
    <property type="entry name" value="Glycoside hydrolase/deacetylase"/>
    <property type="match status" value="1"/>
</dbReference>
<dbReference type="InterPro" id="IPR002509">
    <property type="entry name" value="NODB_dom"/>
</dbReference>
<dbReference type="EMBL" id="JAGTXO010000005">
    <property type="protein sequence ID" value="KAG8467978.1"/>
    <property type="molecule type" value="Genomic_DNA"/>
</dbReference>
<dbReference type="InterPro" id="IPR017625">
    <property type="entry name" value="PuuE"/>
</dbReference>
<reference evidence="2" key="1">
    <citation type="submission" date="2021-01" db="EMBL/GenBank/DDBJ databases">
        <authorList>
            <person name="Corre E."/>
            <person name="Pelletier E."/>
            <person name="Niang G."/>
            <person name="Scheremetjew M."/>
            <person name="Finn R."/>
            <person name="Kale V."/>
            <person name="Holt S."/>
            <person name="Cochrane G."/>
            <person name="Meng A."/>
            <person name="Brown T."/>
            <person name="Cohen L."/>
        </authorList>
    </citation>
    <scope>NUCLEOTIDE SEQUENCE</scope>
    <source>
        <strain evidence="2">RCC1537</strain>
    </source>
</reference>
<dbReference type="Gene3D" id="3.20.20.370">
    <property type="entry name" value="Glycoside hydrolase/deacetylase"/>
    <property type="match status" value="1"/>
</dbReference>
<dbReference type="OrthoDB" id="9970124at2759"/>
<evidence type="ECO:0000259" key="1">
    <source>
        <dbReference type="PROSITE" id="PS51677"/>
    </source>
</evidence>
<evidence type="ECO:0000313" key="4">
    <source>
        <dbReference type="Proteomes" id="UP000751190"/>
    </source>
</evidence>
<dbReference type="AlphaFoldDB" id="A0A7R9YQJ4"/>
<dbReference type="Proteomes" id="UP000751190">
    <property type="component" value="Unassembled WGS sequence"/>
</dbReference>
<keyword evidence="4" id="KW-1185">Reference proteome</keyword>
<dbReference type="GO" id="GO:0016810">
    <property type="term" value="F:hydrolase activity, acting on carbon-nitrogen (but not peptide) bonds"/>
    <property type="evidence" value="ECO:0007669"/>
    <property type="project" value="InterPro"/>
</dbReference>